<dbReference type="RefSeq" id="WP_160858334.1">
    <property type="nucleotide sequence ID" value="NZ_WUMK01000003.1"/>
</dbReference>
<evidence type="ECO:0000256" key="1">
    <source>
        <dbReference type="SAM" id="Phobius"/>
    </source>
</evidence>
<keyword evidence="1" id="KW-0472">Membrane</keyword>
<accession>A0A6N8SD67</accession>
<sequence length="110" mass="12547">MVSHSGGADVHFARRIDQMHARDRASLIIFVVVLWCTMLFALFVVWPFISVPAIRIILAVFCALVLLFNTAAIVAMLRHYVEDKEFIYGLDLKHLDEMQARRRGGDHHGV</sequence>
<keyword evidence="3" id="KW-1185">Reference proteome</keyword>
<feature type="transmembrane region" description="Helical" evidence="1">
    <location>
        <begin position="25"/>
        <end position="49"/>
    </location>
</feature>
<gene>
    <name evidence="2" type="ORF">GR138_08495</name>
</gene>
<keyword evidence="1" id="KW-1133">Transmembrane helix</keyword>
<dbReference type="AlphaFoldDB" id="A0A6N8SD67"/>
<evidence type="ECO:0000313" key="3">
    <source>
        <dbReference type="Proteomes" id="UP000435802"/>
    </source>
</evidence>
<comment type="caution">
    <text evidence="2">The sequence shown here is derived from an EMBL/GenBank/DDBJ whole genome shotgun (WGS) entry which is preliminary data.</text>
</comment>
<dbReference type="OrthoDB" id="7933134at2"/>
<dbReference type="Proteomes" id="UP000435802">
    <property type="component" value="Unassembled WGS sequence"/>
</dbReference>
<feature type="transmembrane region" description="Helical" evidence="1">
    <location>
        <begin position="55"/>
        <end position="77"/>
    </location>
</feature>
<organism evidence="2 3">
    <name type="scientific">Shinella kummerowiae</name>
    <dbReference type="NCBI Taxonomy" id="417745"/>
    <lineage>
        <taxon>Bacteria</taxon>
        <taxon>Pseudomonadati</taxon>
        <taxon>Pseudomonadota</taxon>
        <taxon>Alphaproteobacteria</taxon>
        <taxon>Hyphomicrobiales</taxon>
        <taxon>Rhizobiaceae</taxon>
        <taxon>Shinella</taxon>
    </lineage>
</organism>
<evidence type="ECO:0000313" key="2">
    <source>
        <dbReference type="EMBL" id="MXN45226.1"/>
    </source>
</evidence>
<dbReference type="EMBL" id="WUMK01000003">
    <property type="protein sequence ID" value="MXN45226.1"/>
    <property type="molecule type" value="Genomic_DNA"/>
</dbReference>
<name>A0A6N8SD67_9HYPH</name>
<reference evidence="2 3" key="1">
    <citation type="submission" date="2019-12" db="EMBL/GenBank/DDBJ databases">
        <title>Shinella kummerowiae sp. nov., a symbiotic bacterium isolated from root nodules of the herbal legume Kummerowia stipulacea.</title>
        <authorList>
            <person name="Gao J."/>
        </authorList>
    </citation>
    <scope>NUCLEOTIDE SEQUENCE [LARGE SCALE GENOMIC DNA]</scope>
    <source>
        <strain evidence="2 3">CCBAU 25048</strain>
    </source>
</reference>
<protein>
    <submittedName>
        <fullName evidence="2">Uncharacterized protein</fullName>
    </submittedName>
</protein>
<proteinExistence type="predicted"/>
<keyword evidence="1" id="KW-0812">Transmembrane</keyword>